<organism evidence="1 2">
    <name type="scientific">Pipistrellus kuhlii</name>
    <name type="common">Kuhl's pipistrelle</name>
    <dbReference type="NCBI Taxonomy" id="59472"/>
    <lineage>
        <taxon>Eukaryota</taxon>
        <taxon>Metazoa</taxon>
        <taxon>Chordata</taxon>
        <taxon>Craniata</taxon>
        <taxon>Vertebrata</taxon>
        <taxon>Euteleostomi</taxon>
        <taxon>Mammalia</taxon>
        <taxon>Eutheria</taxon>
        <taxon>Laurasiatheria</taxon>
        <taxon>Chiroptera</taxon>
        <taxon>Yangochiroptera</taxon>
        <taxon>Vespertilionidae</taxon>
        <taxon>Pipistrellus</taxon>
    </lineage>
</organism>
<dbReference type="GO" id="GO:0016301">
    <property type="term" value="F:kinase activity"/>
    <property type="evidence" value="ECO:0007669"/>
    <property type="project" value="UniProtKB-KW"/>
</dbReference>
<protein>
    <submittedName>
        <fullName evidence="1">Connector enhancer of kinase suppressor of Ras 2</fullName>
    </submittedName>
</protein>
<evidence type="ECO:0000313" key="2">
    <source>
        <dbReference type="Proteomes" id="UP000558488"/>
    </source>
</evidence>
<dbReference type="AlphaFoldDB" id="A0A7J7V621"/>
<comment type="caution">
    <text evidence="1">The sequence shown here is derived from an EMBL/GenBank/DDBJ whole genome shotgun (WGS) entry which is preliminary data.</text>
</comment>
<gene>
    <name evidence="1" type="ORF">mPipKuh1_003022</name>
</gene>
<dbReference type="PANTHER" id="PTHR12844:SF21">
    <property type="entry name" value="CONNECTOR ENHANCER OF KINASE SUPPRESSOR OF RAS 2"/>
    <property type="match status" value="1"/>
</dbReference>
<proteinExistence type="predicted"/>
<evidence type="ECO:0000313" key="1">
    <source>
        <dbReference type="EMBL" id="KAF6320471.1"/>
    </source>
</evidence>
<keyword evidence="1" id="KW-0808">Transferase</keyword>
<keyword evidence="2" id="KW-1185">Reference proteome</keyword>
<sequence length="102" mass="11870">MEYKLSFIKRCNDPVMNEKLHRLRILKSTLKAREGEVAIIDKVLDNPDLTSKEFQQWKQMYLDLFLDICQNTTSNDPLSISSDVDIITSSLTHTHSYIETHV</sequence>
<reference evidence="1 2" key="1">
    <citation type="journal article" date="2020" name="Nature">
        <title>Six reference-quality genomes reveal evolution of bat adaptations.</title>
        <authorList>
            <person name="Jebb D."/>
            <person name="Huang Z."/>
            <person name="Pippel M."/>
            <person name="Hughes G.M."/>
            <person name="Lavrichenko K."/>
            <person name="Devanna P."/>
            <person name="Winkler S."/>
            <person name="Jermiin L.S."/>
            <person name="Skirmuntt E.C."/>
            <person name="Katzourakis A."/>
            <person name="Burkitt-Gray L."/>
            <person name="Ray D.A."/>
            <person name="Sullivan K.A.M."/>
            <person name="Roscito J.G."/>
            <person name="Kirilenko B.M."/>
            <person name="Davalos L.M."/>
            <person name="Corthals A.P."/>
            <person name="Power M.L."/>
            <person name="Jones G."/>
            <person name="Ransome R.D."/>
            <person name="Dechmann D.K.N."/>
            <person name="Locatelli A.G."/>
            <person name="Puechmaille S.J."/>
            <person name="Fedrigo O."/>
            <person name="Jarvis E.D."/>
            <person name="Hiller M."/>
            <person name="Vernes S.C."/>
            <person name="Myers E.W."/>
            <person name="Teeling E.C."/>
        </authorList>
    </citation>
    <scope>NUCLEOTIDE SEQUENCE [LARGE SCALE GENOMIC DNA]</scope>
    <source>
        <strain evidence="1">MPipKuh1</strain>
        <tissue evidence="1">Flight muscle</tissue>
    </source>
</reference>
<dbReference type="Proteomes" id="UP000558488">
    <property type="component" value="Unassembled WGS sequence"/>
</dbReference>
<dbReference type="EMBL" id="JACAGB010000016">
    <property type="protein sequence ID" value="KAF6320471.1"/>
    <property type="molecule type" value="Genomic_DNA"/>
</dbReference>
<dbReference type="PANTHER" id="PTHR12844">
    <property type="entry name" value="CONNECTOR ENCHANCER OF KINASE SUPPRESSOR OF RAS"/>
    <property type="match status" value="1"/>
</dbReference>
<name>A0A7J7V621_PIPKU</name>
<accession>A0A7J7V621</accession>
<dbReference type="InterPro" id="IPR051566">
    <property type="entry name" value="CNKSR"/>
</dbReference>
<keyword evidence="1" id="KW-0418">Kinase</keyword>